<name>A0A1I3K145_9EURY</name>
<protein>
    <submittedName>
        <fullName evidence="1">Uncharacterized protein</fullName>
    </submittedName>
</protein>
<dbReference type="Proteomes" id="UP000182829">
    <property type="component" value="Unassembled WGS sequence"/>
</dbReference>
<evidence type="ECO:0000313" key="1">
    <source>
        <dbReference type="EMBL" id="SFI66146.1"/>
    </source>
</evidence>
<evidence type="ECO:0000313" key="2">
    <source>
        <dbReference type="Proteomes" id="UP000182829"/>
    </source>
</evidence>
<dbReference type="AlphaFoldDB" id="A0A1I3K145"/>
<dbReference type="GeneID" id="14208838"/>
<dbReference type="EMBL" id="FORO01000003">
    <property type="protein sequence ID" value="SFI66146.1"/>
    <property type="molecule type" value="Genomic_DNA"/>
</dbReference>
<reference evidence="1 2" key="1">
    <citation type="submission" date="2016-10" db="EMBL/GenBank/DDBJ databases">
        <authorList>
            <person name="de Groot N.N."/>
        </authorList>
    </citation>
    <scope>NUCLEOTIDE SEQUENCE [LARGE SCALE GENOMIC DNA]</scope>
    <source>
        <strain evidence="1 2">SP2</strain>
    </source>
</reference>
<dbReference type="OrthoDB" id="137027at2157"/>
<accession>A0A1I3K145</accession>
<dbReference type="RefSeq" id="WP_005578475.1">
    <property type="nucleotide sequence ID" value="NZ_FORO01000003.1"/>
</dbReference>
<proteinExistence type="predicted"/>
<sequence>MNEDERKELLERVNRPSATIGISIPDTITIGDEEIPVDEFVIETRKVEGIPDDLKPVVREAQISLQEERERLVERLESAPLEYEEAEEIADTIVGIDRTLNALKSLRGGGYTSEAPAEEIEDHKRWLDFLNSIR</sequence>
<organism evidence="1 2">
    <name type="scientific">Natronobacterium gregoryi</name>
    <dbReference type="NCBI Taxonomy" id="44930"/>
    <lineage>
        <taxon>Archaea</taxon>
        <taxon>Methanobacteriati</taxon>
        <taxon>Methanobacteriota</taxon>
        <taxon>Stenosarchaea group</taxon>
        <taxon>Halobacteria</taxon>
        <taxon>Halobacteriales</taxon>
        <taxon>Natrialbaceae</taxon>
        <taxon>Natronobacterium</taxon>
    </lineage>
</organism>
<dbReference type="InterPro" id="IPR043900">
    <property type="entry name" value="DUF5788"/>
</dbReference>
<gene>
    <name evidence="1" type="ORF">SAMN05443661_10340</name>
</gene>
<dbReference type="Pfam" id="PF19101">
    <property type="entry name" value="DUF5788"/>
    <property type="match status" value="1"/>
</dbReference>